<name>A0ABQ3FRX7_9RHOB</name>
<gene>
    <name evidence="1" type="ORF">GCM10007291_43280</name>
</gene>
<evidence type="ECO:0000313" key="2">
    <source>
        <dbReference type="Proteomes" id="UP000658305"/>
    </source>
</evidence>
<sequence>MRGRHPALTPREGEGVFDRINKGLPANLAVLTSDARCIKARAKQVEQILVLRRKIVDRAKARDNLAAEGRAMQEIEAEPFEDVAAGAEPVAASLRECCQCLVDPIFCHLSPAPAA</sequence>
<evidence type="ECO:0000313" key="1">
    <source>
        <dbReference type="EMBL" id="GHC37094.1"/>
    </source>
</evidence>
<dbReference type="Proteomes" id="UP000658305">
    <property type="component" value="Unassembled WGS sequence"/>
</dbReference>
<proteinExistence type="predicted"/>
<protein>
    <submittedName>
        <fullName evidence="1">Uncharacterized protein</fullName>
    </submittedName>
</protein>
<comment type="caution">
    <text evidence="1">The sequence shown here is derived from an EMBL/GenBank/DDBJ whole genome shotgun (WGS) entry which is preliminary data.</text>
</comment>
<organism evidence="1 2">
    <name type="scientific">Gemmobacter nanjingensis</name>
    <dbReference type="NCBI Taxonomy" id="488454"/>
    <lineage>
        <taxon>Bacteria</taxon>
        <taxon>Pseudomonadati</taxon>
        <taxon>Pseudomonadota</taxon>
        <taxon>Alphaproteobacteria</taxon>
        <taxon>Rhodobacterales</taxon>
        <taxon>Paracoccaceae</taxon>
        <taxon>Gemmobacter</taxon>
    </lineage>
</organism>
<reference evidence="2" key="1">
    <citation type="journal article" date="2019" name="Int. J. Syst. Evol. Microbiol.">
        <title>The Global Catalogue of Microorganisms (GCM) 10K type strain sequencing project: providing services to taxonomists for standard genome sequencing and annotation.</title>
        <authorList>
            <consortium name="The Broad Institute Genomics Platform"/>
            <consortium name="The Broad Institute Genome Sequencing Center for Infectious Disease"/>
            <person name="Wu L."/>
            <person name="Ma J."/>
        </authorList>
    </citation>
    <scope>NUCLEOTIDE SEQUENCE [LARGE SCALE GENOMIC DNA]</scope>
    <source>
        <strain evidence="2">KCTC 23298</strain>
    </source>
</reference>
<accession>A0ABQ3FRX7</accession>
<dbReference type="EMBL" id="BMYI01000021">
    <property type="protein sequence ID" value="GHC37094.1"/>
    <property type="molecule type" value="Genomic_DNA"/>
</dbReference>
<keyword evidence="2" id="KW-1185">Reference proteome</keyword>